<proteinExistence type="predicted"/>
<feature type="compositionally biased region" description="Polar residues" evidence="1">
    <location>
        <begin position="27"/>
        <end position="36"/>
    </location>
</feature>
<dbReference type="AlphaFoldDB" id="A0A2I0I214"/>
<evidence type="ECO:0000256" key="1">
    <source>
        <dbReference type="SAM" id="MobiDB-lite"/>
    </source>
</evidence>
<keyword evidence="3" id="KW-1185">Reference proteome</keyword>
<dbReference type="EMBL" id="PGOL01004281">
    <property type="protein sequence ID" value="PKI37863.1"/>
    <property type="molecule type" value="Genomic_DNA"/>
</dbReference>
<evidence type="ECO:0000313" key="2">
    <source>
        <dbReference type="EMBL" id="PKI37863.1"/>
    </source>
</evidence>
<sequence length="80" mass="9019">MARAGLLDTRPTMTTEKRRKRRRESRGNANSVTRWQLPNAAMKGSEEEEGVVELRGAKLVGKGGAARRAERKEPTEGQWR</sequence>
<feature type="compositionally biased region" description="Basic and acidic residues" evidence="1">
    <location>
        <begin position="67"/>
        <end position="80"/>
    </location>
</feature>
<protein>
    <submittedName>
        <fullName evidence="2">Uncharacterized protein</fullName>
    </submittedName>
</protein>
<accession>A0A2I0I214</accession>
<reference evidence="2 3" key="1">
    <citation type="submission" date="2017-11" db="EMBL/GenBank/DDBJ databases">
        <title>De-novo sequencing of pomegranate (Punica granatum L.) genome.</title>
        <authorList>
            <person name="Akparov Z."/>
            <person name="Amiraslanov A."/>
            <person name="Hajiyeva S."/>
            <person name="Abbasov M."/>
            <person name="Kaur K."/>
            <person name="Hamwieh A."/>
            <person name="Solovyev V."/>
            <person name="Salamov A."/>
            <person name="Braich B."/>
            <person name="Kosarev P."/>
            <person name="Mahmoud A."/>
            <person name="Hajiyev E."/>
            <person name="Babayeva S."/>
            <person name="Izzatullayeva V."/>
            <person name="Mammadov A."/>
            <person name="Mammadov A."/>
            <person name="Sharifova S."/>
            <person name="Ojaghi J."/>
            <person name="Eynullazada K."/>
            <person name="Bayramov B."/>
            <person name="Abdulazimova A."/>
            <person name="Shahmuradov I."/>
        </authorList>
    </citation>
    <scope>NUCLEOTIDE SEQUENCE [LARGE SCALE GENOMIC DNA]</scope>
    <source>
        <strain evidence="3">cv. AG2017</strain>
        <tissue evidence="2">Leaf</tissue>
    </source>
</reference>
<feature type="region of interest" description="Disordered" evidence="1">
    <location>
        <begin position="1"/>
        <end position="80"/>
    </location>
</feature>
<dbReference type="Proteomes" id="UP000233551">
    <property type="component" value="Unassembled WGS sequence"/>
</dbReference>
<name>A0A2I0I214_PUNGR</name>
<evidence type="ECO:0000313" key="3">
    <source>
        <dbReference type="Proteomes" id="UP000233551"/>
    </source>
</evidence>
<comment type="caution">
    <text evidence="2">The sequence shown here is derived from an EMBL/GenBank/DDBJ whole genome shotgun (WGS) entry which is preliminary data.</text>
</comment>
<organism evidence="2 3">
    <name type="scientific">Punica granatum</name>
    <name type="common">Pomegranate</name>
    <dbReference type="NCBI Taxonomy" id="22663"/>
    <lineage>
        <taxon>Eukaryota</taxon>
        <taxon>Viridiplantae</taxon>
        <taxon>Streptophyta</taxon>
        <taxon>Embryophyta</taxon>
        <taxon>Tracheophyta</taxon>
        <taxon>Spermatophyta</taxon>
        <taxon>Magnoliopsida</taxon>
        <taxon>eudicotyledons</taxon>
        <taxon>Gunneridae</taxon>
        <taxon>Pentapetalae</taxon>
        <taxon>rosids</taxon>
        <taxon>malvids</taxon>
        <taxon>Myrtales</taxon>
        <taxon>Lythraceae</taxon>
        <taxon>Punica</taxon>
    </lineage>
</organism>
<gene>
    <name evidence="2" type="ORF">CRG98_041745</name>
</gene>